<dbReference type="SUPFAM" id="SSF55469">
    <property type="entry name" value="FMN-dependent nitroreductase-like"/>
    <property type="match status" value="1"/>
</dbReference>
<dbReference type="PANTHER" id="PTHR43673">
    <property type="entry name" value="NAD(P)H NITROREDUCTASE YDGI-RELATED"/>
    <property type="match status" value="1"/>
</dbReference>
<organism evidence="4 5">
    <name type="scientific">Flavobacterium cellulosilyticum</name>
    <dbReference type="NCBI Taxonomy" id="2541731"/>
    <lineage>
        <taxon>Bacteria</taxon>
        <taxon>Pseudomonadati</taxon>
        <taxon>Bacteroidota</taxon>
        <taxon>Flavobacteriia</taxon>
        <taxon>Flavobacteriales</taxon>
        <taxon>Flavobacteriaceae</taxon>
        <taxon>Flavobacterium</taxon>
    </lineage>
</organism>
<name>A0A4R5C836_9FLAO</name>
<comment type="similarity">
    <text evidence="1">Belongs to the nitroreductase family.</text>
</comment>
<dbReference type="RefSeq" id="WP_132006653.1">
    <property type="nucleotide sequence ID" value="NZ_SMFK01000008.1"/>
</dbReference>
<dbReference type="EMBL" id="SMFK01000008">
    <property type="protein sequence ID" value="TDD95991.1"/>
    <property type="molecule type" value="Genomic_DNA"/>
</dbReference>
<proteinExistence type="inferred from homology"/>
<dbReference type="OrthoDB" id="9809288at2"/>
<dbReference type="InterPro" id="IPR000415">
    <property type="entry name" value="Nitroreductase-like"/>
</dbReference>
<reference evidence="4 5" key="1">
    <citation type="submission" date="2019-03" db="EMBL/GenBank/DDBJ databases">
        <title>Flavobacterium AR-3-4 sp. nov. isolated from arctic soil.</title>
        <authorList>
            <person name="Chaudhary D.K."/>
        </authorList>
    </citation>
    <scope>NUCLEOTIDE SEQUENCE [LARGE SCALE GENOMIC DNA]</scope>
    <source>
        <strain evidence="4 5">AR-3-4</strain>
    </source>
</reference>
<accession>A0A4R5C836</accession>
<dbReference type="AlphaFoldDB" id="A0A4R5C836"/>
<gene>
    <name evidence="4" type="ORF">E0F76_12845</name>
</gene>
<evidence type="ECO:0000256" key="2">
    <source>
        <dbReference type="ARBA" id="ARBA00023002"/>
    </source>
</evidence>
<evidence type="ECO:0000313" key="4">
    <source>
        <dbReference type="EMBL" id="TDD95991.1"/>
    </source>
</evidence>
<evidence type="ECO:0000313" key="5">
    <source>
        <dbReference type="Proteomes" id="UP000295479"/>
    </source>
</evidence>
<keyword evidence="5" id="KW-1185">Reference proteome</keyword>
<evidence type="ECO:0000256" key="1">
    <source>
        <dbReference type="ARBA" id="ARBA00007118"/>
    </source>
</evidence>
<feature type="domain" description="Nitroreductase" evidence="3">
    <location>
        <begin position="13"/>
        <end position="222"/>
    </location>
</feature>
<dbReference type="InterPro" id="IPR029479">
    <property type="entry name" value="Nitroreductase"/>
</dbReference>
<sequence>MVLTNEKTVSEAIEYRRSVRVFSTEPIEDQKVKECIRLATLAASSSNMQLWEFYHIVSPEVLSQLTNASFNQGAAKTAQQMVVIIARKDLWKKRAQSNIDFLRSQYGTKPQTDYSKREKFALNYYQNIVPSIYADFLGIAGRIKYLASKIVGIFRPIYREARQSDMRIVAHKSAGLAAQNFMMSMAAINYDTCPMEGFDSLRVKKVLNLPRSSEINMIIACGLREENGIYGKRFRVPFEEVYFKK</sequence>
<dbReference type="Pfam" id="PF00881">
    <property type="entry name" value="Nitroreductase"/>
    <property type="match status" value="1"/>
</dbReference>
<evidence type="ECO:0000259" key="3">
    <source>
        <dbReference type="Pfam" id="PF00881"/>
    </source>
</evidence>
<protein>
    <submittedName>
        <fullName evidence="4">Nitroreductase family protein</fullName>
    </submittedName>
</protein>
<dbReference type="Proteomes" id="UP000295479">
    <property type="component" value="Unassembled WGS sequence"/>
</dbReference>
<dbReference type="Gene3D" id="3.40.109.10">
    <property type="entry name" value="NADH Oxidase"/>
    <property type="match status" value="1"/>
</dbReference>
<dbReference type="GO" id="GO:0016491">
    <property type="term" value="F:oxidoreductase activity"/>
    <property type="evidence" value="ECO:0007669"/>
    <property type="project" value="UniProtKB-KW"/>
</dbReference>
<keyword evidence="2" id="KW-0560">Oxidoreductase</keyword>
<comment type="caution">
    <text evidence="4">The sequence shown here is derived from an EMBL/GenBank/DDBJ whole genome shotgun (WGS) entry which is preliminary data.</text>
</comment>
<dbReference type="PANTHER" id="PTHR43673:SF10">
    <property type="entry name" value="NADH DEHYDROGENASE_NAD(P)H NITROREDUCTASE XCC3605-RELATED"/>
    <property type="match status" value="1"/>
</dbReference>